<evidence type="ECO:0000313" key="1">
    <source>
        <dbReference type="EMBL" id="UNI22123.1"/>
    </source>
</evidence>
<dbReference type="InterPro" id="IPR029063">
    <property type="entry name" value="SAM-dependent_MTases_sf"/>
</dbReference>
<dbReference type="KEGG" id="ptkz:JDV02_008043"/>
<dbReference type="GeneID" id="72069991"/>
<gene>
    <name evidence="1" type="ORF">JDV02_008043</name>
</gene>
<keyword evidence="2" id="KW-1185">Reference proteome</keyword>
<dbReference type="CDD" id="cd02440">
    <property type="entry name" value="AdoMet_MTases"/>
    <property type="match status" value="1"/>
</dbReference>
<dbReference type="EMBL" id="CP086361">
    <property type="protein sequence ID" value="UNI22123.1"/>
    <property type="molecule type" value="Genomic_DNA"/>
</dbReference>
<sequence>MGDLFPASTVIATDLSPIQPDNVPPNVFFYVEDSTDPWDFSHKFDYIHTRYTVGCWASFEVQIAQQAFEALEYGGWLESQEVDGVVCCDDGTLGPNDSVAIWFKDLVIASDMLNRPAIMGATLKHVFESVGFVDVQQRGIKMPIGGWPKDNRLKEVGLMWRANLLEGLAGFSYQWLNRAFNRTVDEINVSLVDVRQHLGETTTHAYMPGYIVWGRKPYPGEV</sequence>
<dbReference type="Proteomes" id="UP000829364">
    <property type="component" value="Chromosome 8"/>
</dbReference>
<evidence type="ECO:0000313" key="2">
    <source>
        <dbReference type="Proteomes" id="UP000829364"/>
    </source>
</evidence>
<dbReference type="RefSeq" id="XP_047845604.1">
    <property type="nucleotide sequence ID" value="XM_047989601.1"/>
</dbReference>
<accession>A0A9Q8QLC7</accession>
<dbReference type="OrthoDB" id="2013972at2759"/>
<organism evidence="1 2">
    <name type="scientific">Purpureocillium takamizusanense</name>
    <dbReference type="NCBI Taxonomy" id="2060973"/>
    <lineage>
        <taxon>Eukaryota</taxon>
        <taxon>Fungi</taxon>
        <taxon>Dikarya</taxon>
        <taxon>Ascomycota</taxon>
        <taxon>Pezizomycotina</taxon>
        <taxon>Sordariomycetes</taxon>
        <taxon>Hypocreomycetidae</taxon>
        <taxon>Hypocreales</taxon>
        <taxon>Ophiocordycipitaceae</taxon>
        <taxon>Purpureocillium</taxon>
    </lineage>
</organism>
<dbReference type="SUPFAM" id="SSF53335">
    <property type="entry name" value="S-adenosyl-L-methionine-dependent methyltransferases"/>
    <property type="match status" value="1"/>
</dbReference>
<proteinExistence type="predicted"/>
<dbReference type="Gene3D" id="3.40.50.150">
    <property type="entry name" value="Vaccinia Virus protein VP39"/>
    <property type="match status" value="1"/>
</dbReference>
<reference evidence="1" key="1">
    <citation type="submission" date="2021-11" db="EMBL/GenBank/DDBJ databases">
        <title>Purpureocillium_takamizusanense_genome.</title>
        <authorList>
            <person name="Nguyen N.-H."/>
        </authorList>
    </citation>
    <scope>NUCLEOTIDE SEQUENCE</scope>
    <source>
        <strain evidence="1">PT3</strain>
    </source>
</reference>
<evidence type="ECO:0008006" key="3">
    <source>
        <dbReference type="Google" id="ProtNLM"/>
    </source>
</evidence>
<name>A0A9Q8QLC7_9HYPO</name>
<dbReference type="AlphaFoldDB" id="A0A9Q8QLC7"/>
<protein>
    <recommendedName>
        <fullName evidence="3">S-adenosyl-L-methionine-dependent methyltransferase</fullName>
    </recommendedName>
</protein>